<evidence type="ECO:0000256" key="2">
    <source>
        <dbReference type="ARBA" id="ARBA00002824"/>
    </source>
</evidence>
<dbReference type="PROSITE" id="PS00595">
    <property type="entry name" value="AA_TRANSFER_CLASS_5"/>
    <property type="match status" value="1"/>
</dbReference>
<comment type="cofactor">
    <cofactor evidence="1 7">
        <name>pyridoxal 5'-phosphate</name>
        <dbReference type="ChEBI" id="CHEBI:597326"/>
    </cofactor>
</comment>
<keyword evidence="5 8" id="KW-0663">Pyridoxal phosphate</keyword>
<evidence type="ECO:0000256" key="1">
    <source>
        <dbReference type="ARBA" id="ARBA00001933"/>
    </source>
</evidence>
<proteinExistence type="inferred from homology"/>
<dbReference type="InterPro" id="IPR015421">
    <property type="entry name" value="PyrdxlP-dep_Trfase_major"/>
</dbReference>
<dbReference type="RefSeq" id="WP_261343981.1">
    <property type="nucleotide sequence ID" value="NZ_AP019860.1"/>
</dbReference>
<comment type="function">
    <text evidence="2 8">Catalyzes the removal of elemental sulfur and selenium atoms from L-cysteine, L-cystine, L-selenocysteine, and L-selenocystine to produce L-alanine.</text>
</comment>
<comment type="catalytic activity">
    <reaction evidence="6 8">
        <text>(sulfur carrier)-H + L-cysteine = (sulfur carrier)-SH + L-alanine</text>
        <dbReference type="Rhea" id="RHEA:43892"/>
        <dbReference type="Rhea" id="RHEA-COMP:14737"/>
        <dbReference type="Rhea" id="RHEA-COMP:14739"/>
        <dbReference type="ChEBI" id="CHEBI:29917"/>
        <dbReference type="ChEBI" id="CHEBI:35235"/>
        <dbReference type="ChEBI" id="CHEBI:57972"/>
        <dbReference type="ChEBI" id="CHEBI:64428"/>
        <dbReference type="EC" id="2.8.1.7"/>
    </reaction>
</comment>
<dbReference type="InterPro" id="IPR016454">
    <property type="entry name" value="Cysteine_dSase"/>
</dbReference>
<keyword evidence="4 8" id="KW-0808">Transferase</keyword>
<sequence>MIDSTKIREDFPILHQKINGNPFVYFDNASTSQKPKVVVEAITDYYYRYNANVHRGLYKISAMATEAYDNARKKVADFIGAAPQEVIFTSGTTASINLVANSWGQENLKENDIVVLSEMEHHSNIVPWHLLQKRLGFKIHFLQVDEDGSLQLDDLAEKCKGAKLVSITHVSNTLGTVNPVEEIVKTAHANGAKVLIDGAQAVPHMAIDVKKIGCDFYAFSGHKMCGPTGVGILWGREQLLESMPPFLGGGSMIDEVHLDYSTYAQLPNKFEAGTMNIAQAIGLGVAVDYLQEIGLDNITAHEQQLTEVALEKLKSLDVQIIGNAQNRVGVISFAMNRIHPHDISTILDHEGVAIRAGHHCTQLLMRKFAVPATTRASFYFYNTIEEIDQFVKGLQKVKEMFRRVS</sequence>
<dbReference type="Pfam" id="PF00266">
    <property type="entry name" value="Aminotran_5"/>
    <property type="match status" value="1"/>
</dbReference>
<dbReference type="KEGG" id="uam:UABAM_02248"/>
<dbReference type="SUPFAM" id="SSF53383">
    <property type="entry name" value="PLP-dependent transferases"/>
    <property type="match status" value="1"/>
</dbReference>
<dbReference type="PIRSF" id="PIRSF005572">
    <property type="entry name" value="NifS"/>
    <property type="match status" value="1"/>
</dbReference>
<dbReference type="AlphaFoldDB" id="A0A5S9IL58"/>
<evidence type="ECO:0000256" key="3">
    <source>
        <dbReference type="ARBA" id="ARBA00010447"/>
    </source>
</evidence>
<dbReference type="GO" id="GO:0031071">
    <property type="term" value="F:cysteine desulfurase activity"/>
    <property type="evidence" value="ECO:0007669"/>
    <property type="project" value="UniProtKB-UniRule"/>
</dbReference>
<dbReference type="InterPro" id="IPR020578">
    <property type="entry name" value="Aminotrans_V_PyrdxlP_BS"/>
</dbReference>
<evidence type="ECO:0000313" key="10">
    <source>
        <dbReference type="EMBL" id="BBM83893.1"/>
    </source>
</evidence>
<dbReference type="InterPro" id="IPR000192">
    <property type="entry name" value="Aminotrans_V_dom"/>
</dbReference>
<dbReference type="PANTHER" id="PTHR43586:SF8">
    <property type="entry name" value="CYSTEINE DESULFURASE 1, CHLOROPLASTIC"/>
    <property type="match status" value="1"/>
</dbReference>
<dbReference type="EC" id="2.8.1.7" evidence="8"/>
<dbReference type="NCBIfam" id="TIGR01979">
    <property type="entry name" value="sufS"/>
    <property type="match status" value="1"/>
</dbReference>
<accession>A0A5S9IL58</accession>
<protein>
    <recommendedName>
        <fullName evidence="8">Cysteine desulfurase</fullName>
        <ecNumber evidence="8">2.8.1.7</ecNumber>
    </recommendedName>
</protein>
<dbReference type="GO" id="GO:0030170">
    <property type="term" value="F:pyridoxal phosphate binding"/>
    <property type="evidence" value="ECO:0007669"/>
    <property type="project" value="UniProtKB-UniRule"/>
</dbReference>
<evidence type="ECO:0000256" key="5">
    <source>
        <dbReference type="ARBA" id="ARBA00022898"/>
    </source>
</evidence>
<organism evidence="10 11">
    <name type="scientific">Uabimicrobium amorphum</name>
    <dbReference type="NCBI Taxonomy" id="2596890"/>
    <lineage>
        <taxon>Bacteria</taxon>
        <taxon>Pseudomonadati</taxon>
        <taxon>Planctomycetota</taxon>
        <taxon>Candidatus Uabimicrobiia</taxon>
        <taxon>Candidatus Uabimicrobiales</taxon>
        <taxon>Candidatus Uabimicrobiaceae</taxon>
        <taxon>Candidatus Uabimicrobium</taxon>
    </lineage>
</organism>
<evidence type="ECO:0000259" key="9">
    <source>
        <dbReference type="Pfam" id="PF00266"/>
    </source>
</evidence>
<dbReference type="InterPro" id="IPR015422">
    <property type="entry name" value="PyrdxlP-dep_Trfase_small"/>
</dbReference>
<name>A0A5S9IL58_UABAM</name>
<dbReference type="Proteomes" id="UP000326354">
    <property type="component" value="Chromosome"/>
</dbReference>
<gene>
    <name evidence="10" type="ORF">UABAM_02248</name>
</gene>
<dbReference type="Gene3D" id="3.40.640.10">
    <property type="entry name" value="Type I PLP-dependent aspartate aminotransferase-like (Major domain)"/>
    <property type="match status" value="1"/>
</dbReference>
<keyword evidence="11" id="KW-1185">Reference proteome</keyword>
<dbReference type="InterPro" id="IPR015424">
    <property type="entry name" value="PyrdxlP-dep_Trfase"/>
</dbReference>
<dbReference type="EMBL" id="AP019860">
    <property type="protein sequence ID" value="BBM83893.1"/>
    <property type="molecule type" value="Genomic_DNA"/>
</dbReference>
<reference evidence="10 11" key="1">
    <citation type="submission" date="2019-08" db="EMBL/GenBank/DDBJ databases">
        <title>Complete genome sequence of Candidatus Uab amorphum.</title>
        <authorList>
            <person name="Shiratori T."/>
            <person name="Suzuki S."/>
            <person name="Kakizawa Y."/>
            <person name="Ishida K."/>
        </authorList>
    </citation>
    <scope>NUCLEOTIDE SEQUENCE [LARGE SCALE GENOMIC DNA]</scope>
    <source>
        <strain evidence="10 11">SRT547</strain>
    </source>
</reference>
<feature type="domain" description="Aminotransferase class V" evidence="9">
    <location>
        <begin position="24"/>
        <end position="390"/>
    </location>
</feature>
<comment type="similarity">
    <text evidence="3 8">Belongs to the class-V pyridoxal-phosphate-dependent aminotransferase family. Csd subfamily.</text>
</comment>
<evidence type="ECO:0000256" key="7">
    <source>
        <dbReference type="RuleBase" id="RU004504"/>
    </source>
</evidence>
<evidence type="ECO:0000256" key="8">
    <source>
        <dbReference type="RuleBase" id="RU004506"/>
    </source>
</evidence>
<evidence type="ECO:0000256" key="6">
    <source>
        <dbReference type="ARBA" id="ARBA00050776"/>
    </source>
</evidence>
<dbReference type="GO" id="GO:0006534">
    <property type="term" value="P:cysteine metabolic process"/>
    <property type="evidence" value="ECO:0007669"/>
    <property type="project" value="UniProtKB-UniRule"/>
</dbReference>
<dbReference type="Gene3D" id="3.90.1150.10">
    <property type="entry name" value="Aspartate Aminotransferase, domain 1"/>
    <property type="match status" value="1"/>
</dbReference>
<evidence type="ECO:0000313" key="11">
    <source>
        <dbReference type="Proteomes" id="UP000326354"/>
    </source>
</evidence>
<evidence type="ECO:0000256" key="4">
    <source>
        <dbReference type="ARBA" id="ARBA00022679"/>
    </source>
</evidence>
<dbReference type="CDD" id="cd06453">
    <property type="entry name" value="SufS_like"/>
    <property type="match status" value="1"/>
</dbReference>
<dbReference type="InterPro" id="IPR010970">
    <property type="entry name" value="Cys_dSase_SufS"/>
</dbReference>
<dbReference type="PANTHER" id="PTHR43586">
    <property type="entry name" value="CYSTEINE DESULFURASE"/>
    <property type="match status" value="1"/>
</dbReference>